<feature type="region of interest" description="Disordered" evidence="1">
    <location>
        <begin position="55"/>
        <end position="96"/>
    </location>
</feature>
<comment type="caution">
    <text evidence="2">The sequence shown here is derived from an EMBL/GenBank/DDBJ whole genome shotgun (WGS) entry which is preliminary data.</text>
</comment>
<protein>
    <submittedName>
        <fullName evidence="2">Uncharacterized protein</fullName>
    </submittedName>
</protein>
<dbReference type="Proteomes" id="UP000674143">
    <property type="component" value="Chromosome 13"/>
</dbReference>
<keyword evidence="3" id="KW-1185">Reference proteome</keyword>
<reference evidence="2 3" key="1">
    <citation type="submission" date="2021-02" db="EMBL/GenBank/DDBJ databases">
        <title>Leishmania (Mundinia) orientalis Genome sequencing and assembly.</title>
        <authorList>
            <person name="Almutairi H."/>
            <person name="Gatherer D."/>
        </authorList>
    </citation>
    <scope>NUCLEOTIDE SEQUENCE [LARGE SCALE GENOMIC DNA]</scope>
    <source>
        <strain evidence="2">LSCM4</strain>
    </source>
</reference>
<dbReference type="EMBL" id="JAFHLR010000013">
    <property type="protein sequence ID" value="KAG5484418.1"/>
    <property type="molecule type" value="Genomic_DNA"/>
</dbReference>
<dbReference type="AlphaFoldDB" id="A0A836L0D7"/>
<dbReference type="GeneID" id="92363795"/>
<evidence type="ECO:0000256" key="1">
    <source>
        <dbReference type="SAM" id="MobiDB-lite"/>
    </source>
</evidence>
<evidence type="ECO:0000313" key="2">
    <source>
        <dbReference type="EMBL" id="KAG5484418.1"/>
    </source>
</evidence>
<gene>
    <name evidence="2" type="ORF">LSCM4_07985</name>
</gene>
<evidence type="ECO:0000313" key="3">
    <source>
        <dbReference type="Proteomes" id="UP000674143"/>
    </source>
</evidence>
<organism evidence="2 3">
    <name type="scientific">Leishmania orientalis</name>
    <dbReference type="NCBI Taxonomy" id="2249476"/>
    <lineage>
        <taxon>Eukaryota</taxon>
        <taxon>Discoba</taxon>
        <taxon>Euglenozoa</taxon>
        <taxon>Kinetoplastea</taxon>
        <taxon>Metakinetoplastina</taxon>
        <taxon>Trypanosomatida</taxon>
        <taxon>Trypanosomatidae</taxon>
        <taxon>Leishmaniinae</taxon>
        <taxon>Leishmania</taxon>
    </lineage>
</organism>
<proteinExistence type="predicted"/>
<feature type="compositionally biased region" description="Basic and acidic residues" evidence="1">
    <location>
        <begin position="74"/>
        <end position="84"/>
    </location>
</feature>
<feature type="compositionally biased region" description="Polar residues" evidence="1">
    <location>
        <begin position="85"/>
        <end position="96"/>
    </location>
</feature>
<accession>A0A836L0D7</accession>
<dbReference type="KEGG" id="loi:92363795"/>
<dbReference type="RefSeq" id="XP_067064911.1">
    <property type="nucleotide sequence ID" value="XM_067209861.1"/>
</dbReference>
<name>A0A836L0D7_9TRYP</name>
<sequence>MPRNAIIVLDDGAMGHVMASTMGALTGAEGGDNKLIVPEPALDFFDEDAKARTVAASGSATAGTSPTHPMPGDQARRSDPRHSSIETSSVKGKNFR</sequence>
<feature type="compositionally biased region" description="Low complexity" evidence="1">
    <location>
        <begin position="55"/>
        <end position="65"/>
    </location>
</feature>